<comment type="caution">
    <text evidence="6">The sequence shown here is derived from an EMBL/GenBank/DDBJ whole genome shotgun (WGS) entry which is preliminary data.</text>
</comment>
<dbReference type="Proteomes" id="UP000028545">
    <property type="component" value="Unassembled WGS sequence"/>
</dbReference>
<keyword evidence="5" id="KW-0472">Membrane</keyword>
<dbReference type="HOGENOM" id="CLU_008511_0_1_1"/>
<dbReference type="GO" id="GO:0000981">
    <property type="term" value="F:DNA-binding transcription factor activity, RNA polymerase II-specific"/>
    <property type="evidence" value="ECO:0007669"/>
    <property type="project" value="TreeGrafter"/>
</dbReference>
<evidence type="ECO:0000256" key="4">
    <source>
        <dbReference type="ARBA" id="ARBA00023242"/>
    </source>
</evidence>
<name>A0A084FYG3_PSEDA</name>
<dbReference type="GO" id="GO:0005634">
    <property type="term" value="C:nucleus"/>
    <property type="evidence" value="ECO:0007669"/>
    <property type="project" value="TreeGrafter"/>
</dbReference>
<dbReference type="OMA" id="GQITHAM"/>
<keyword evidence="5" id="KW-1133">Transmembrane helix</keyword>
<dbReference type="PANTHER" id="PTHR47424">
    <property type="entry name" value="REGULATORY PROTEIN GAL4"/>
    <property type="match status" value="1"/>
</dbReference>
<organism evidence="6 7">
    <name type="scientific">Pseudallescheria apiosperma</name>
    <name type="common">Scedosporium apiospermum</name>
    <dbReference type="NCBI Taxonomy" id="563466"/>
    <lineage>
        <taxon>Eukaryota</taxon>
        <taxon>Fungi</taxon>
        <taxon>Dikarya</taxon>
        <taxon>Ascomycota</taxon>
        <taxon>Pezizomycotina</taxon>
        <taxon>Sordariomycetes</taxon>
        <taxon>Hypocreomycetidae</taxon>
        <taxon>Microascales</taxon>
        <taxon>Microascaceae</taxon>
        <taxon>Scedosporium</taxon>
    </lineage>
</organism>
<keyword evidence="5" id="KW-0812">Transmembrane</keyword>
<evidence type="ECO:0008006" key="8">
    <source>
        <dbReference type="Google" id="ProtNLM"/>
    </source>
</evidence>
<evidence type="ECO:0000256" key="2">
    <source>
        <dbReference type="ARBA" id="ARBA00023125"/>
    </source>
</evidence>
<evidence type="ECO:0000313" key="7">
    <source>
        <dbReference type="Proteomes" id="UP000028545"/>
    </source>
</evidence>
<dbReference type="OrthoDB" id="424974at2759"/>
<dbReference type="CDD" id="cd12148">
    <property type="entry name" value="fungal_TF_MHR"/>
    <property type="match status" value="1"/>
</dbReference>
<keyword evidence="1" id="KW-0805">Transcription regulation</keyword>
<keyword evidence="4" id="KW-0539">Nucleus</keyword>
<dbReference type="AlphaFoldDB" id="A0A084FYG3"/>
<keyword evidence="3" id="KW-0804">Transcription</keyword>
<dbReference type="KEGG" id="sapo:SAPIO_CDS9157"/>
<keyword evidence="2" id="KW-0238">DNA-binding</keyword>
<dbReference type="GO" id="GO:0000435">
    <property type="term" value="P:positive regulation of transcription from RNA polymerase II promoter by galactose"/>
    <property type="evidence" value="ECO:0007669"/>
    <property type="project" value="TreeGrafter"/>
</dbReference>
<dbReference type="EMBL" id="JOWA01000132">
    <property type="protein sequence ID" value="KEZ40125.1"/>
    <property type="molecule type" value="Genomic_DNA"/>
</dbReference>
<evidence type="ECO:0000256" key="3">
    <source>
        <dbReference type="ARBA" id="ARBA00023163"/>
    </source>
</evidence>
<dbReference type="VEuPathDB" id="FungiDB:SAPIO_CDS9157"/>
<dbReference type="GeneID" id="27728229"/>
<evidence type="ECO:0000313" key="6">
    <source>
        <dbReference type="EMBL" id="KEZ40125.1"/>
    </source>
</evidence>
<accession>A0A084FYG3</accession>
<dbReference type="PANTHER" id="PTHR47424:SF3">
    <property type="entry name" value="REGULATORY PROTEIN GAL4"/>
    <property type="match status" value="1"/>
</dbReference>
<gene>
    <name evidence="6" type="ORF">SAPIO_CDS9157</name>
</gene>
<proteinExistence type="predicted"/>
<reference evidence="6 7" key="1">
    <citation type="journal article" date="2014" name="Genome Announc.">
        <title>Draft genome sequence of the pathogenic fungus Scedosporium apiospermum.</title>
        <authorList>
            <person name="Vandeputte P."/>
            <person name="Ghamrawi S."/>
            <person name="Rechenmann M."/>
            <person name="Iltis A."/>
            <person name="Giraud S."/>
            <person name="Fleury M."/>
            <person name="Thornton C."/>
            <person name="Delhaes L."/>
            <person name="Meyer W."/>
            <person name="Papon N."/>
            <person name="Bouchara J.P."/>
        </authorList>
    </citation>
    <scope>NUCLEOTIDE SEQUENCE [LARGE SCALE GENOMIC DNA]</scope>
    <source>
        <strain evidence="6 7">IHEM 14462</strain>
    </source>
</reference>
<protein>
    <recommendedName>
        <fullName evidence="8">Transcription factor domain-containing protein</fullName>
    </recommendedName>
</protein>
<sequence length="669" mass="73882">MPAASPNGTVVSEALVQLDRPRQANANPAENTGAEQVGFKRRRIAIACVACRQRKSRVTRTSETLFRYQTYIMLELTSYPAKGSQAKIPNDYDERLRAIEATLQQLVQNQEASLGRPSPGHVSVDGDTQDESQPVTLICHDEPKAHDTMVDTVDGLAAISNGDVDTRFFVTPPQRSNQIGAEDSITQVPSPAASIVASTPFRTAATNPQVLPAEVQAVYLIRLYFADTGTMFPFICKEQVLSTYYTYKAHGFSGVSRSFLCLLNAIFAFATYISAKPEQPITKMLTTTLGRPPIVQDEFMNLPLPLDGSLDAPVRTMDHHVGEYGDAGLVNTASFFIATIKLYEILGSVVAKLYGQNLDEGLVENRPVPTQDILTIEDRLWNWKRNLSEKLSLRPWLNSGPSSEWSQQQPPYHPVFARLSVVTRLRYLCVRILLHRPILTHLLLERRLPFGESDGDGSVGLTQDMWKSSVVICQDSAMETIDIIHRMSNSTHLLGAWWYTIYFAFHAALVIFSRLLLLLDSRNTCSLGTNSTDPELISRLTTHLILSVEAAECIGRDAKPARRVVAVLSKLLRICIVLGKCNAEHGPSVMAAVYARRTSEPIRELITSLSVSGEELAACAVFGSHEPRPLSSSEMFDPFGNVSQWWPPTELEALGDLVDLDASLVGLVT</sequence>
<keyword evidence="7" id="KW-1185">Reference proteome</keyword>
<evidence type="ECO:0000256" key="5">
    <source>
        <dbReference type="SAM" id="Phobius"/>
    </source>
</evidence>
<dbReference type="RefSeq" id="XP_016639924.1">
    <property type="nucleotide sequence ID" value="XM_016790621.1"/>
</dbReference>
<dbReference type="InterPro" id="IPR051127">
    <property type="entry name" value="Fungal_SecMet_Regulators"/>
</dbReference>
<feature type="transmembrane region" description="Helical" evidence="5">
    <location>
        <begin position="496"/>
        <end position="517"/>
    </location>
</feature>
<evidence type="ECO:0000256" key="1">
    <source>
        <dbReference type="ARBA" id="ARBA00023015"/>
    </source>
</evidence>
<dbReference type="GO" id="GO:0000978">
    <property type="term" value="F:RNA polymerase II cis-regulatory region sequence-specific DNA binding"/>
    <property type="evidence" value="ECO:0007669"/>
    <property type="project" value="TreeGrafter"/>
</dbReference>